<evidence type="ECO:0000313" key="2">
    <source>
        <dbReference type="EMBL" id="SDG35382.1"/>
    </source>
</evidence>
<dbReference type="Proteomes" id="UP000199495">
    <property type="component" value="Unassembled WGS sequence"/>
</dbReference>
<proteinExistence type="predicted"/>
<dbReference type="AlphaFoldDB" id="A0A1G7TJV6"/>
<gene>
    <name evidence="2" type="ORF">SAMN04487974_102164</name>
</gene>
<feature type="compositionally biased region" description="Low complexity" evidence="1">
    <location>
        <begin position="63"/>
        <end position="75"/>
    </location>
</feature>
<accession>A0A1G7TJV6</accession>
<keyword evidence="3" id="KW-1185">Reference proteome</keyword>
<organism evidence="2 3">
    <name type="scientific">Pelagibacterium luteolum</name>
    <dbReference type="NCBI Taxonomy" id="440168"/>
    <lineage>
        <taxon>Bacteria</taxon>
        <taxon>Pseudomonadati</taxon>
        <taxon>Pseudomonadota</taxon>
        <taxon>Alphaproteobacteria</taxon>
        <taxon>Hyphomicrobiales</taxon>
        <taxon>Devosiaceae</taxon>
        <taxon>Pelagibacterium</taxon>
    </lineage>
</organism>
<reference evidence="2 3" key="1">
    <citation type="submission" date="2016-10" db="EMBL/GenBank/DDBJ databases">
        <authorList>
            <person name="de Groot N.N."/>
        </authorList>
    </citation>
    <scope>NUCLEOTIDE SEQUENCE [LARGE SCALE GENOMIC DNA]</scope>
    <source>
        <strain evidence="2 3">CGMCC 1.10267</strain>
    </source>
</reference>
<sequence>MSYPKIKPCPLCGSSEDMDVYTYDNGCRHVECTTTCGYLGPASSSILWAIRHHNSQRDKTAARHAAALATSPSPSARKDRA</sequence>
<dbReference type="STRING" id="440168.SAMN04487974_102164"/>
<name>A0A1G7TJV6_9HYPH</name>
<protein>
    <recommendedName>
        <fullName evidence="4">Restriction alleviation protein, Lar family</fullName>
    </recommendedName>
</protein>
<evidence type="ECO:0000313" key="3">
    <source>
        <dbReference type="Proteomes" id="UP000199495"/>
    </source>
</evidence>
<evidence type="ECO:0008006" key="4">
    <source>
        <dbReference type="Google" id="ProtNLM"/>
    </source>
</evidence>
<dbReference type="EMBL" id="FNCS01000002">
    <property type="protein sequence ID" value="SDG35382.1"/>
    <property type="molecule type" value="Genomic_DNA"/>
</dbReference>
<evidence type="ECO:0000256" key="1">
    <source>
        <dbReference type="SAM" id="MobiDB-lite"/>
    </source>
</evidence>
<feature type="region of interest" description="Disordered" evidence="1">
    <location>
        <begin position="57"/>
        <end position="81"/>
    </location>
</feature>